<name>A0ABP8C6K1_9ACTN</name>
<dbReference type="Proteomes" id="UP001501710">
    <property type="component" value="Unassembled WGS sequence"/>
</dbReference>
<evidence type="ECO:0000313" key="2">
    <source>
        <dbReference type="Proteomes" id="UP001501710"/>
    </source>
</evidence>
<reference evidence="2" key="1">
    <citation type="journal article" date="2019" name="Int. J. Syst. Evol. Microbiol.">
        <title>The Global Catalogue of Microorganisms (GCM) 10K type strain sequencing project: providing services to taxonomists for standard genome sequencing and annotation.</title>
        <authorList>
            <consortium name="The Broad Institute Genomics Platform"/>
            <consortium name="The Broad Institute Genome Sequencing Center for Infectious Disease"/>
            <person name="Wu L."/>
            <person name="Ma J."/>
        </authorList>
    </citation>
    <scope>NUCLEOTIDE SEQUENCE [LARGE SCALE GENOMIC DNA]</scope>
    <source>
        <strain evidence="2">JCM 17440</strain>
    </source>
</reference>
<dbReference type="RefSeq" id="WP_344898735.1">
    <property type="nucleotide sequence ID" value="NZ_BAABAS010000011.1"/>
</dbReference>
<organism evidence="1 2">
    <name type="scientific">Actinomadura meridiana</name>
    <dbReference type="NCBI Taxonomy" id="559626"/>
    <lineage>
        <taxon>Bacteria</taxon>
        <taxon>Bacillati</taxon>
        <taxon>Actinomycetota</taxon>
        <taxon>Actinomycetes</taxon>
        <taxon>Streptosporangiales</taxon>
        <taxon>Thermomonosporaceae</taxon>
        <taxon>Actinomadura</taxon>
    </lineage>
</organism>
<sequence length="44" mass="4563">MSGLTAELLALSEAETVATRRLLRAVSTHDIDVALATLPANLTG</sequence>
<protein>
    <submittedName>
        <fullName evidence="1">Uncharacterized protein</fullName>
    </submittedName>
</protein>
<keyword evidence="2" id="KW-1185">Reference proteome</keyword>
<comment type="caution">
    <text evidence="1">The sequence shown here is derived from an EMBL/GenBank/DDBJ whole genome shotgun (WGS) entry which is preliminary data.</text>
</comment>
<accession>A0ABP8C6K1</accession>
<gene>
    <name evidence="1" type="ORF">GCM10022254_39780</name>
</gene>
<proteinExistence type="predicted"/>
<dbReference type="EMBL" id="BAABAS010000011">
    <property type="protein sequence ID" value="GAA4234592.1"/>
    <property type="molecule type" value="Genomic_DNA"/>
</dbReference>
<evidence type="ECO:0000313" key="1">
    <source>
        <dbReference type="EMBL" id="GAA4234592.1"/>
    </source>
</evidence>